<feature type="coiled-coil region" evidence="1">
    <location>
        <begin position="9"/>
        <end position="40"/>
    </location>
</feature>
<keyword evidence="1" id="KW-0175">Coiled coil</keyword>
<accession>A0A8S5NTN3</accession>
<proteinExistence type="predicted"/>
<reference evidence="2" key="1">
    <citation type="journal article" date="2021" name="Proc. Natl. Acad. Sci. U.S.A.">
        <title>A Catalog of Tens of Thousands of Viruses from Human Metagenomes Reveals Hidden Associations with Chronic Diseases.</title>
        <authorList>
            <person name="Tisza M.J."/>
            <person name="Buck C.B."/>
        </authorList>
    </citation>
    <scope>NUCLEOTIDE SEQUENCE</scope>
    <source>
        <strain evidence="2">Ct1TR2</strain>
    </source>
</reference>
<evidence type="ECO:0000313" key="2">
    <source>
        <dbReference type="EMBL" id="DAD97666.1"/>
    </source>
</evidence>
<evidence type="ECO:0000256" key="1">
    <source>
        <dbReference type="SAM" id="Coils"/>
    </source>
</evidence>
<dbReference type="EMBL" id="BK015245">
    <property type="protein sequence ID" value="DAD97666.1"/>
    <property type="molecule type" value="Genomic_DNA"/>
</dbReference>
<organism evidence="2">
    <name type="scientific">Siphoviridae sp. ct1TR2</name>
    <dbReference type="NCBI Taxonomy" id="2825309"/>
    <lineage>
        <taxon>Viruses</taxon>
        <taxon>Duplodnaviria</taxon>
        <taxon>Heunggongvirae</taxon>
        <taxon>Uroviricota</taxon>
        <taxon>Caudoviricetes</taxon>
    </lineage>
</organism>
<name>A0A8S5NTN3_9CAUD</name>
<protein>
    <submittedName>
        <fullName evidence="2">Uncharacterized protein</fullName>
    </submittedName>
</protein>
<sequence length="112" mass="13114">MAEEGEELKGYYERKIRNLEEALEKALQETERERSAREEATRYIYALLKQMGGHTIVRVEELQQQDGQLMCRVNRAAGVVRMNIEKKESRKCLKNTGNLTVMRRSTARRPRS</sequence>